<name>A0A7D5QHG6_9EURY</name>
<feature type="transmembrane region" description="Helical" evidence="1">
    <location>
        <begin position="30"/>
        <end position="50"/>
    </location>
</feature>
<keyword evidence="1" id="KW-1133">Transmembrane helix</keyword>
<evidence type="ECO:0000313" key="3">
    <source>
        <dbReference type="Proteomes" id="UP000509626"/>
    </source>
</evidence>
<dbReference type="EMBL" id="CP058579">
    <property type="protein sequence ID" value="QLG62883.1"/>
    <property type="molecule type" value="Genomic_DNA"/>
</dbReference>
<proteinExistence type="predicted"/>
<keyword evidence="3" id="KW-1185">Reference proteome</keyword>
<dbReference type="InterPro" id="IPR055972">
    <property type="entry name" value="DUF7550"/>
</dbReference>
<reference evidence="2 3" key="1">
    <citation type="submission" date="2020-06" db="EMBL/GenBank/DDBJ databases">
        <title>NJ-3-1, isolated from saline soil.</title>
        <authorList>
            <person name="Cui H.L."/>
            <person name="Shi X."/>
        </authorList>
    </citation>
    <scope>NUCLEOTIDE SEQUENCE [LARGE SCALE GENOMIC DNA]</scope>
    <source>
        <strain evidence="2 3">NJ-3-1</strain>
    </source>
</reference>
<evidence type="ECO:0000256" key="1">
    <source>
        <dbReference type="SAM" id="Phobius"/>
    </source>
</evidence>
<dbReference type="GeneID" id="56038704"/>
<keyword evidence="1" id="KW-0472">Membrane</keyword>
<dbReference type="AlphaFoldDB" id="A0A7D5QHG6"/>
<accession>A0A7D5QHG6</accession>
<gene>
    <name evidence="2" type="ORF">HUG12_14555</name>
</gene>
<keyword evidence="1" id="KW-0812">Transmembrane</keyword>
<evidence type="ECO:0000313" key="2">
    <source>
        <dbReference type="EMBL" id="QLG62883.1"/>
    </source>
</evidence>
<protein>
    <submittedName>
        <fullName evidence="2">Uncharacterized protein</fullName>
    </submittedName>
</protein>
<dbReference type="Pfam" id="PF24418">
    <property type="entry name" value="DUF7550"/>
    <property type="match status" value="1"/>
</dbReference>
<sequence length="51" mass="5662">MADHHDHDRYREFEDERVTSPMQPFTTGQVLTGAVVAAVGIALAFGLPFLF</sequence>
<dbReference type="KEGG" id="halu:HUG12_14555"/>
<dbReference type="Proteomes" id="UP000509626">
    <property type="component" value="Chromosome"/>
</dbReference>
<dbReference type="RefSeq" id="WP_179269468.1">
    <property type="nucleotide sequence ID" value="NZ_CP058579.1"/>
</dbReference>
<organism evidence="2 3">
    <name type="scientific">Halorarum salinum</name>
    <dbReference type="NCBI Taxonomy" id="2743089"/>
    <lineage>
        <taxon>Archaea</taxon>
        <taxon>Methanobacteriati</taxon>
        <taxon>Methanobacteriota</taxon>
        <taxon>Stenosarchaea group</taxon>
        <taxon>Halobacteria</taxon>
        <taxon>Halobacteriales</taxon>
        <taxon>Haloferacaceae</taxon>
        <taxon>Halorarum</taxon>
    </lineage>
</organism>